<reference evidence="1" key="1">
    <citation type="journal article" date="2020" name="Stud. Mycol.">
        <title>101 Dothideomycetes genomes: a test case for predicting lifestyles and emergence of pathogens.</title>
        <authorList>
            <person name="Haridas S."/>
            <person name="Albert R."/>
            <person name="Binder M."/>
            <person name="Bloem J."/>
            <person name="Labutti K."/>
            <person name="Salamov A."/>
            <person name="Andreopoulos B."/>
            <person name="Baker S."/>
            <person name="Barry K."/>
            <person name="Bills G."/>
            <person name="Bluhm B."/>
            <person name="Cannon C."/>
            <person name="Castanera R."/>
            <person name="Culley D."/>
            <person name="Daum C."/>
            <person name="Ezra D."/>
            <person name="Gonzalez J."/>
            <person name="Henrissat B."/>
            <person name="Kuo A."/>
            <person name="Liang C."/>
            <person name="Lipzen A."/>
            <person name="Lutzoni F."/>
            <person name="Magnuson J."/>
            <person name="Mondo S."/>
            <person name="Nolan M."/>
            <person name="Ohm R."/>
            <person name="Pangilinan J."/>
            <person name="Park H.-J."/>
            <person name="Ramirez L."/>
            <person name="Alfaro M."/>
            <person name="Sun H."/>
            <person name="Tritt A."/>
            <person name="Yoshinaga Y."/>
            <person name="Zwiers L.-H."/>
            <person name="Turgeon B."/>
            <person name="Goodwin S."/>
            <person name="Spatafora J."/>
            <person name="Crous P."/>
            <person name="Grigoriev I."/>
        </authorList>
    </citation>
    <scope>NUCLEOTIDE SEQUENCE</scope>
    <source>
        <strain evidence="1">CBS 525.71</strain>
    </source>
</reference>
<gene>
    <name evidence="1" type="ORF">BU25DRAFT_233951</name>
</gene>
<comment type="caution">
    <text evidence="1">The sequence shown here is derived from an EMBL/GenBank/DDBJ whole genome shotgun (WGS) entry which is preliminary data.</text>
</comment>
<dbReference type="EMBL" id="MU006753">
    <property type="protein sequence ID" value="KAF2621570.1"/>
    <property type="molecule type" value="Genomic_DNA"/>
</dbReference>
<evidence type="ECO:0000313" key="2">
    <source>
        <dbReference type="Proteomes" id="UP000799754"/>
    </source>
</evidence>
<evidence type="ECO:0000313" key="1">
    <source>
        <dbReference type="EMBL" id="KAF2621570.1"/>
    </source>
</evidence>
<sequence length="277" mass="32141">MLVLRSPILWLLPKRRPNFLARSLILLWRMPPINKGCLEHGESDPNGDKCKTLRDLECHPGHARAKLDNPVLGWLDSMENVKFSDTYAYFPCTCGTKALNAYLKSRYKVEPGYDPSEYTHEAPQPFFLDEDALEEDRQHKAKDEAYLGPIPDFTELTKYTLGFRMPQGFLQIEHEALPPRREHGYLHRPFTDHCMGCFPTGEHNDDCSEYNAHNAVRAIKYDSSREREYEAVHTKWDRAQFGRIRNAEEHKKIGVLNAQHYASVSWYYGGWNPKVTV</sequence>
<proteinExistence type="predicted"/>
<accession>A0ACB6RI32</accession>
<dbReference type="Proteomes" id="UP000799754">
    <property type="component" value="Unassembled WGS sequence"/>
</dbReference>
<name>A0ACB6RI32_9PLEO</name>
<protein>
    <submittedName>
        <fullName evidence="1">Uncharacterized protein</fullName>
    </submittedName>
</protein>
<organism evidence="1 2">
    <name type="scientific">Macroventuria anomochaeta</name>
    <dbReference type="NCBI Taxonomy" id="301207"/>
    <lineage>
        <taxon>Eukaryota</taxon>
        <taxon>Fungi</taxon>
        <taxon>Dikarya</taxon>
        <taxon>Ascomycota</taxon>
        <taxon>Pezizomycotina</taxon>
        <taxon>Dothideomycetes</taxon>
        <taxon>Pleosporomycetidae</taxon>
        <taxon>Pleosporales</taxon>
        <taxon>Pleosporineae</taxon>
        <taxon>Didymellaceae</taxon>
        <taxon>Macroventuria</taxon>
    </lineage>
</organism>
<keyword evidence="2" id="KW-1185">Reference proteome</keyword>